<dbReference type="Proteomes" id="UP000036449">
    <property type="component" value="Unassembled WGS sequence"/>
</dbReference>
<evidence type="ECO:0000313" key="1">
    <source>
        <dbReference type="EMBL" id="KMO42181.1"/>
    </source>
</evidence>
<keyword evidence="2" id="KW-1185">Reference proteome</keyword>
<evidence type="ECO:0000313" key="2">
    <source>
        <dbReference type="Proteomes" id="UP000036449"/>
    </source>
</evidence>
<dbReference type="PATRIC" id="fig|1187852.3.peg.6226"/>
<dbReference type="AlphaFoldDB" id="A0A0J6VSG3"/>
<name>A0A0J6VSG3_9HYPH</name>
<dbReference type="EMBL" id="LABZ01000072">
    <property type="protein sequence ID" value="KMO42181.1"/>
    <property type="molecule type" value="Genomic_DNA"/>
</dbReference>
<comment type="caution">
    <text evidence="1">The sequence shown here is derived from an EMBL/GenBank/DDBJ whole genome shotgun (WGS) entry which is preliminary data.</text>
</comment>
<gene>
    <name evidence="1" type="ORF">VQ03_11565</name>
</gene>
<proteinExistence type="predicted"/>
<evidence type="ECO:0008006" key="3">
    <source>
        <dbReference type="Google" id="ProtNLM"/>
    </source>
</evidence>
<accession>A0A0J6VSG3</accession>
<sequence>MKGSHSPTDPISVVRHGEGGSQFRNLDSVLVTIPVTTDDGDAIPAGTKSTIVGIWRDGAAYEVESAQPLGALVTVAVDDLAPVSP</sequence>
<organism evidence="1 2">
    <name type="scientific">Methylobacterium tarhaniae</name>
    <dbReference type="NCBI Taxonomy" id="1187852"/>
    <lineage>
        <taxon>Bacteria</taxon>
        <taxon>Pseudomonadati</taxon>
        <taxon>Pseudomonadota</taxon>
        <taxon>Alphaproteobacteria</taxon>
        <taxon>Hyphomicrobiales</taxon>
        <taxon>Methylobacteriaceae</taxon>
        <taxon>Methylobacterium</taxon>
    </lineage>
</organism>
<protein>
    <recommendedName>
        <fullName evidence="3">DUF4926 domain-containing protein</fullName>
    </recommendedName>
</protein>
<reference evidence="1 2" key="1">
    <citation type="submission" date="2015-03" db="EMBL/GenBank/DDBJ databases">
        <title>Genome sequencing of Methylobacterium tarhaniae DSM 25844.</title>
        <authorList>
            <person name="Chaudhry V."/>
            <person name="Patil P.B."/>
        </authorList>
    </citation>
    <scope>NUCLEOTIDE SEQUENCE [LARGE SCALE GENOMIC DNA]</scope>
    <source>
        <strain evidence="1 2">DSM 25844</strain>
    </source>
</reference>